<evidence type="ECO:0008006" key="2">
    <source>
        <dbReference type="Google" id="ProtNLM"/>
    </source>
</evidence>
<dbReference type="Gene3D" id="2.160.20.80">
    <property type="entry name" value="E3 ubiquitin-protein ligase SopA"/>
    <property type="match status" value="1"/>
</dbReference>
<sequence>MRWADLQGVNLLDFDLRDAKLDFAILHNHPKSSVSGYAPPWPPHDGIDVRNEGVSPKLPEKHLLIWKIVNGFYSILDPQKKGQVPISDNKIFQCEYDLRGTDLSNAVFSDTHLGRSVGPMDTQPYRVYVNMRKANLERANLSRSFFRGGRLDGANLEESDLSYARLNGCVFQRGANLRKANLSYSELQGANFLFSDLSY</sequence>
<dbReference type="InterPro" id="IPR051082">
    <property type="entry name" value="Pentapeptide-BTB/POZ_domain"/>
</dbReference>
<accession>A0A382TWT0</accession>
<name>A0A382TWT0_9ZZZZ</name>
<evidence type="ECO:0000313" key="1">
    <source>
        <dbReference type="EMBL" id="SVD25981.1"/>
    </source>
</evidence>
<dbReference type="InterPro" id="IPR001646">
    <property type="entry name" value="5peptide_repeat"/>
</dbReference>
<organism evidence="1">
    <name type="scientific">marine metagenome</name>
    <dbReference type="NCBI Taxonomy" id="408172"/>
    <lineage>
        <taxon>unclassified sequences</taxon>
        <taxon>metagenomes</taxon>
        <taxon>ecological metagenomes</taxon>
    </lineage>
</organism>
<dbReference type="PANTHER" id="PTHR14136">
    <property type="entry name" value="BTB_POZ DOMAIN-CONTAINING PROTEIN KCTD9"/>
    <property type="match status" value="1"/>
</dbReference>
<dbReference type="Pfam" id="PF00805">
    <property type="entry name" value="Pentapeptide"/>
    <property type="match status" value="3"/>
</dbReference>
<dbReference type="EMBL" id="UINC01139436">
    <property type="protein sequence ID" value="SVD25981.1"/>
    <property type="molecule type" value="Genomic_DNA"/>
</dbReference>
<feature type="non-terminal residue" evidence="1">
    <location>
        <position position="199"/>
    </location>
</feature>
<gene>
    <name evidence="1" type="ORF">METZ01_LOCUS378835</name>
</gene>
<dbReference type="PANTHER" id="PTHR14136:SF17">
    <property type="entry name" value="BTB_POZ DOMAIN-CONTAINING PROTEIN KCTD9"/>
    <property type="match status" value="1"/>
</dbReference>
<protein>
    <recommendedName>
        <fullName evidence="2">Pentapeptide repeat-containing protein</fullName>
    </recommendedName>
</protein>
<proteinExistence type="predicted"/>
<dbReference type="SUPFAM" id="SSF141571">
    <property type="entry name" value="Pentapeptide repeat-like"/>
    <property type="match status" value="1"/>
</dbReference>
<reference evidence="1" key="1">
    <citation type="submission" date="2018-05" db="EMBL/GenBank/DDBJ databases">
        <authorList>
            <person name="Lanie J.A."/>
            <person name="Ng W.-L."/>
            <person name="Kazmierczak K.M."/>
            <person name="Andrzejewski T.M."/>
            <person name="Davidsen T.M."/>
            <person name="Wayne K.J."/>
            <person name="Tettelin H."/>
            <person name="Glass J.I."/>
            <person name="Rusch D."/>
            <person name="Podicherti R."/>
            <person name="Tsui H.-C.T."/>
            <person name="Winkler M.E."/>
        </authorList>
    </citation>
    <scope>NUCLEOTIDE SEQUENCE</scope>
</reference>
<dbReference type="AlphaFoldDB" id="A0A382TWT0"/>